<dbReference type="Pfam" id="PF07690">
    <property type="entry name" value="MFS_1"/>
    <property type="match status" value="1"/>
</dbReference>
<dbReference type="InterPro" id="IPR036259">
    <property type="entry name" value="MFS_trans_sf"/>
</dbReference>
<comment type="caution">
    <text evidence="8">The sequence shown here is derived from an EMBL/GenBank/DDBJ whole genome shotgun (WGS) entry which is preliminary data.</text>
</comment>
<dbReference type="InterPro" id="IPR020846">
    <property type="entry name" value="MFS_dom"/>
</dbReference>
<feature type="transmembrane region" description="Helical" evidence="6">
    <location>
        <begin position="406"/>
        <end position="424"/>
    </location>
</feature>
<comment type="subcellular location">
    <subcellularLocation>
        <location evidence="1">Cell membrane</location>
        <topology evidence="1">Multi-pass membrane protein</topology>
    </subcellularLocation>
</comment>
<keyword evidence="9" id="KW-1185">Reference proteome</keyword>
<dbReference type="EMBL" id="JBFARM010000007">
    <property type="protein sequence ID" value="MEV4288799.1"/>
    <property type="molecule type" value="Genomic_DNA"/>
</dbReference>
<keyword evidence="3 6" id="KW-1133">Transmembrane helix</keyword>
<feature type="transmembrane region" description="Helical" evidence="6">
    <location>
        <begin position="343"/>
        <end position="367"/>
    </location>
</feature>
<evidence type="ECO:0000313" key="8">
    <source>
        <dbReference type="EMBL" id="MEV4288799.1"/>
    </source>
</evidence>
<name>A0ABV3H8H2_9ACTN</name>
<evidence type="ECO:0000256" key="4">
    <source>
        <dbReference type="ARBA" id="ARBA00023136"/>
    </source>
</evidence>
<keyword evidence="2 6" id="KW-0812">Transmembrane</keyword>
<feature type="compositionally biased region" description="Low complexity" evidence="5">
    <location>
        <begin position="453"/>
        <end position="475"/>
    </location>
</feature>
<evidence type="ECO:0000256" key="6">
    <source>
        <dbReference type="SAM" id="Phobius"/>
    </source>
</evidence>
<sequence length="475" mass="47929">MSRRALTAGLVALMSLVAFEYMAVAIAMPVVAEELGGLELYGLAFSGAMAASVVGTVLGGRWADLRGPMAPLWTGVAGFGAGLAVAGLAPSMEVLIAGRFVQGFGGALVSVALYVLVARVYPEELHPRIFSLFATAWVVPSMVGPVIVGVLTDTLGWRSVFLLVPFLTVVAGLLLLRGLAGQPVRGGQRGPAPGLPAKITWAAVTAVGAALMQYGSTDGRLPLLIIGLVVLAVALPRLLPAGTLRAARGLPSVVGLRGLAAGAFFAAEVMVPLMLREERELSTTAAGLVLTGGALSWSFASWLQGREVFGQRTNLRLGSAMIALGIVVMGAVTIPSVPLAVAYPAWIVTGFGIGLIYPTLSVLTLELSAPGEQGENSSALQVGESVFSVVSVAVTGALFLSAGREYWVVFAATLVMAVAGLAVAPRAFGGPKATGTPGDGGDGEASQTGGARQASADQVGQAGAAAGQSSAAGSA</sequence>
<dbReference type="SUPFAM" id="SSF103473">
    <property type="entry name" value="MFS general substrate transporter"/>
    <property type="match status" value="1"/>
</dbReference>
<feature type="transmembrane region" description="Helical" evidence="6">
    <location>
        <begin position="96"/>
        <end position="117"/>
    </location>
</feature>
<feature type="transmembrane region" description="Helical" evidence="6">
    <location>
        <begin position="72"/>
        <end position="90"/>
    </location>
</feature>
<reference evidence="8 9" key="1">
    <citation type="submission" date="2024-06" db="EMBL/GenBank/DDBJ databases">
        <title>The Natural Products Discovery Center: Release of the First 8490 Sequenced Strains for Exploring Actinobacteria Biosynthetic Diversity.</title>
        <authorList>
            <person name="Kalkreuter E."/>
            <person name="Kautsar S.A."/>
            <person name="Yang D."/>
            <person name="Bader C.D."/>
            <person name="Teijaro C.N."/>
            <person name="Fluegel L."/>
            <person name="Davis C.M."/>
            <person name="Simpson J.R."/>
            <person name="Lauterbach L."/>
            <person name="Steele A.D."/>
            <person name="Gui C."/>
            <person name="Meng S."/>
            <person name="Li G."/>
            <person name="Viehrig K."/>
            <person name="Ye F."/>
            <person name="Su P."/>
            <person name="Kiefer A.F."/>
            <person name="Nichols A."/>
            <person name="Cepeda A.J."/>
            <person name="Yan W."/>
            <person name="Fan B."/>
            <person name="Jiang Y."/>
            <person name="Adhikari A."/>
            <person name="Zheng C.-J."/>
            <person name="Schuster L."/>
            <person name="Cowan T.M."/>
            <person name="Smanski M.J."/>
            <person name="Chevrette M.G."/>
            <person name="De Carvalho L.P.S."/>
            <person name="Shen B."/>
        </authorList>
    </citation>
    <scope>NUCLEOTIDE SEQUENCE [LARGE SCALE GENOMIC DNA]</scope>
    <source>
        <strain evidence="8 9">NPDC049574</strain>
    </source>
</reference>
<dbReference type="InterPro" id="IPR011701">
    <property type="entry name" value="MFS"/>
</dbReference>
<dbReference type="Gene3D" id="1.20.1250.20">
    <property type="entry name" value="MFS general substrate transporter like domains"/>
    <property type="match status" value="1"/>
</dbReference>
<gene>
    <name evidence="8" type="ORF">AB0K40_25105</name>
</gene>
<feature type="domain" description="Major facilitator superfamily (MFS) profile" evidence="7">
    <location>
        <begin position="6"/>
        <end position="428"/>
    </location>
</feature>
<feature type="transmembrane region" description="Helical" evidence="6">
    <location>
        <begin position="41"/>
        <end position="60"/>
    </location>
</feature>
<dbReference type="RefSeq" id="WP_364454088.1">
    <property type="nucleotide sequence ID" value="NZ_JBFARM010000007.1"/>
</dbReference>
<dbReference type="PANTHER" id="PTHR23501:SF154">
    <property type="entry name" value="MULTIDRUG-EFFLUX TRANSPORTER RV1634-RELATED"/>
    <property type="match status" value="1"/>
</dbReference>
<evidence type="ECO:0000259" key="7">
    <source>
        <dbReference type="PROSITE" id="PS50850"/>
    </source>
</evidence>
<evidence type="ECO:0000256" key="1">
    <source>
        <dbReference type="ARBA" id="ARBA00004651"/>
    </source>
</evidence>
<evidence type="ECO:0000256" key="2">
    <source>
        <dbReference type="ARBA" id="ARBA00022692"/>
    </source>
</evidence>
<organism evidence="8 9">
    <name type="scientific">Nonomuraea bangladeshensis</name>
    <dbReference type="NCBI Taxonomy" id="404385"/>
    <lineage>
        <taxon>Bacteria</taxon>
        <taxon>Bacillati</taxon>
        <taxon>Actinomycetota</taxon>
        <taxon>Actinomycetes</taxon>
        <taxon>Streptosporangiales</taxon>
        <taxon>Streptosporangiaceae</taxon>
        <taxon>Nonomuraea</taxon>
    </lineage>
</organism>
<feature type="region of interest" description="Disordered" evidence="5">
    <location>
        <begin position="431"/>
        <end position="475"/>
    </location>
</feature>
<evidence type="ECO:0000256" key="5">
    <source>
        <dbReference type="SAM" id="MobiDB-lite"/>
    </source>
</evidence>
<evidence type="ECO:0000313" key="9">
    <source>
        <dbReference type="Proteomes" id="UP001552427"/>
    </source>
</evidence>
<feature type="transmembrane region" description="Helical" evidence="6">
    <location>
        <begin position="129"/>
        <end position="151"/>
    </location>
</feature>
<feature type="transmembrane region" description="Helical" evidence="6">
    <location>
        <begin position="315"/>
        <end position="337"/>
    </location>
</feature>
<proteinExistence type="predicted"/>
<feature type="transmembrane region" description="Helical" evidence="6">
    <location>
        <begin position="379"/>
        <end position="400"/>
    </location>
</feature>
<dbReference type="PANTHER" id="PTHR23501">
    <property type="entry name" value="MAJOR FACILITATOR SUPERFAMILY"/>
    <property type="match status" value="1"/>
</dbReference>
<protein>
    <submittedName>
        <fullName evidence="8">MFS transporter</fullName>
    </submittedName>
</protein>
<feature type="transmembrane region" description="Helical" evidence="6">
    <location>
        <begin position="281"/>
        <end position="303"/>
    </location>
</feature>
<feature type="transmembrane region" description="Helical" evidence="6">
    <location>
        <begin position="221"/>
        <end position="242"/>
    </location>
</feature>
<dbReference type="Proteomes" id="UP001552427">
    <property type="component" value="Unassembled WGS sequence"/>
</dbReference>
<evidence type="ECO:0000256" key="3">
    <source>
        <dbReference type="ARBA" id="ARBA00022989"/>
    </source>
</evidence>
<feature type="transmembrane region" description="Helical" evidence="6">
    <location>
        <begin position="157"/>
        <end position="176"/>
    </location>
</feature>
<accession>A0ABV3H8H2</accession>
<dbReference type="PROSITE" id="PS50850">
    <property type="entry name" value="MFS"/>
    <property type="match status" value="1"/>
</dbReference>
<feature type="transmembrane region" description="Helical" evidence="6">
    <location>
        <begin position="254"/>
        <end position="275"/>
    </location>
</feature>
<keyword evidence="4 6" id="KW-0472">Membrane</keyword>